<evidence type="ECO:0000256" key="3">
    <source>
        <dbReference type="PIRSR" id="PIRSR004848-1"/>
    </source>
</evidence>
<feature type="domain" description="Alanine racemase N-terminal" evidence="5">
    <location>
        <begin position="7"/>
        <end position="233"/>
    </location>
</feature>
<evidence type="ECO:0000256" key="4">
    <source>
        <dbReference type="RuleBase" id="RU004514"/>
    </source>
</evidence>
<dbReference type="InterPro" id="IPR011078">
    <property type="entry name" value="PyrdxlP_homeostasis"/>
</dbReference>
<dbReference type="PANTHER" id="PTHR10146">
    <property type="entry name" value="PROLINE SYNTHETASE CO-TRANSCRIBED BACTERIAL HOMOLOG PROTEIN"/>
    <property type="match status" value="1"/>
</dbReference>
<accession>A0A212TGD1</accession>
<dbReference type="PROSITE" id="PS01211">
    <property type="entry name" value="UPF0001"/>
    <property type="match status" value="1"/>
</dbReference>
<dbReference type="PIRSF" id="PIRSF004848">
    <property type="entry name" value="YBL036c_PLPDEIII"/>
    <property type="match status" value="1"/>
</dbReference>
<dbReference type="GO" id="GO:0030170">
    <property type="term" value="F:pyridoxal phosphate binding"/>
    <property type="evidence" value="ECO:0007669"/>
    <property type="project" value="UniProtKB-UniRule"/>
</dbReference>
<sequence length="237" mass="26474">MSFIKANLENIKERITQAAKACGRSPEDIQLLAVSKTFPAEDVRTCFDSGQRAFGENYVQEGVAKIASLQDLRAEIKWHFIGPLQSNKSRDVAENFDWVHSIDRLKIAQRLNDQRPSNLPRLNVCIQVNISGESSKSGVQANDLIELCKHISELPNLLLRGLMSIPEPTDDVAQQRQAHHELRQLLEILKSSEELDQSKMQLDTLSMGMSSDIEAAIAEGSTMVRVGTAIFGKRTYL</sequence>
<keyword evidence="1 2" id="KW-0663">Pyridoxal phosphate</keyword>
<dbReference type="SUPFAM" id="SSF51419">
    <property type="entry name" value="PLP-binding barrel"/>
    <property type="match status" value="1"/>
</dbReference>
<reference evidence="7" key="1">
    <citation type="submission" date="2017-06" db="EMBL/GenBank/DDBJ databases">
        <authorList>
            <person name="Varghese N."/>
            <person name="Submissions S."/>
        </authorList>
    </citation>
    <scope>NUCLEOTIDE SEQUENCE [LARGE SCALE GENOMIC DNA]</scope>
    <source>
        <strain evidence="7">MWH-VicM1</strain>
    </source>
</reference>
<evidence type="ECO:0000256" key="1">
    <source>
        <dbReference type="ARBA" id="ARBA00022898"/>
    </source>
</evidence>
<evidence type="ECO:0000256" key="2">
    <source>
        <dbReference type="HAMAP-Rule" id="MF_02087"/>
    </source>
</evidence>
<protein>
    <recommendedName>
        <fullName evidence="2">Pyridoxal phosphate homeostasis protein</fullName>
        <shortName evidence="2">PLP homeostasis protein</shortName>
    </recommendedName>
</protein>
<dbReference type="Pfam" id="PF01168">
    <property type="entry name" value="Ala_racemase_N"/>
    <property type="match status" value="1"/>
</dbReference>
<dbReference type="InterPro" id="IPR001608">
    <property type="entry name" value="Ala_racemase_N"/>
</dbReference>
<comment type="function">
    <text evidence="2">Pyridoxal 5'-phosphate (PLP)-binding protein, which is involved in PLP homeostasis.</text>
</comment>
<dbReference type="CDD" id="cd06824">
    <property type="entry name" value="PLPDE_III_Yggs_like"/>
    <property type="match status" value="1"/>
</dbReference>
<dbReference type="RefSeq" id="WP_088813055.1">
    <property type="nucleotide sequence ID" value="NZ_FYEX01000001.1"/>
</dbReference>
<proteinExistence type="inferred from homology"/>
<dbReference type="Gene3D" id="3.20.20.10">
    <property type="entry name" value="Alanine racemase"/>
    <property type="match status" value="1"/>
</dbReference>
<dbReference type="EMBL" id="FYEX01000001">
    <property type="protein sequence ID" value="SNC64891.1"/>
    <property type="molecule type" value="Genomic_DNA"/>
</dbReference>
<dbReference type="InterPro" id="IPR029066">
    <property type="entry name" value="PLP-binding_barrel"/>
</dbReference>
<dbReference type="NCBIfam" id="TIGR00044">
    <property type="entry name" value="YggS family pyridoxal phosphate-dependent enzyme"/>
    <property type="match status" value="1"/>
</dbReference>
<evidence type="ECO:0000259" key="5">
    <source>
        <dbReference type="Pfam" id="PF01168"/>
    </source>
</evidence>
<dbReference type="PANTHER" id="PTHR10146:SF14">
    <property type="entry name" value="PYRIDOXAL PHOSPHATE HOMEOSTASIS PROTEIN"/>
    <property type="match status" value="1"/>
</dbReference>
<feature type="modified residue" description="N6-(pyridoxal phosphate)lysine" evidence="2 3">
    <location>
        <position position="36"/>
    </location>
</feature>
<evidence type="ECO:0000313" key="6">
    <source>
        <dbReference type="EMBL" id="SNC64891.1"/>
    </source>
</evidence>
<dbReference type="FunFam" id="3.20.20.10:FF:000004">
    <property type="entry name" value="Pyridoxal phosphate homeostasis protein"/>
    <property type="match status" value="1"/>
</dbReference>
<dbReference type="HAMAP" id="MF_02087">
    <property type="entry name" value="PLP_homeostasis"/>
    <property type="match status" value="1"/>
</dbReference>
<keyword evidence="7" id="KW-1185">Reference proteome</keyword>
<dbReference type="AlphaFoldDB" id="A0A212TGD1"/>
<dbReference type="Proteomes" id="UP000197215">
    <property type="component" value="Unassembled WGS sequence"/>
</dbReference>
<dbReference type="OrthoDB" id="9804072at2"/>
<name>A0A212TGD1_9BURK</name>
<gene>
    <name evidence="6" type="ORF">SAMN06295916_1184</name>
</gene>
<comment type="similarity">
    <text evidence="2 4">Belongs to the pyridoxal phosphate-binding protein YggS/PROSC family.</text>
</comment>
<comment type="cofactor">
    <cofactor evidence="3">
        <name>pyridoxal 5'-phosphate</name>
        <dbReference type="ChEBI" id="CHEBI:597326"/>
    </cofactor>
</comment>
<evidence type="ECO:0000313" key="7">
    <source>
        <dbReference type="Proteomes" id="UP000197215"/>
    </source>
</evidence>
<organism evidence="6 7">
    <name type="scientific">Polynucleobacter victoriensis</name>
    <dbReference type="NCBI Taxonomy" id="2049319"/>
    <lineage>
        <taxon>Bacteria</taxon>
        <taxon>Pseudomonadati</taxon>
        <taxon>Pseudomonadota</taxon>
        <taxon>Betaproteobacteria</taxon>
        <taxon>Burkholderiales</taxon>
        <taxon>Burkholderiaceae</taxon>
        <taxon>Polynucleobacter</taxon>
    </lineage>
</organism>